<sequence>MTATLSAQDFYEEPQDLGATTVVSEQAPASDPEVDTRVAATTKLSGNLFETPRAVETVTREQFEERGARNLEETLNYASGVQSGYYGLDTRQDFVRVRGLNSTNYKDGLRHQFNFYNNTPQEAFAVEQIDVVKGPASVLFGQGTVGGTVNTSSKIAGAGVENEIMAGYGSHDRYEVGLDYNSALDEAETFFFRLVGYYRDADTYIDYVEDDSRFLMPSFTWQPSEQTRLSLLLNLQENNSTPSLMFFPIEATQIPGFTLDNDTYGGEPSMDRYDTKQASVNVLFDHEFNDIFSFSANARYVASEAEYVEHTLVPPGIGALLSNALGMPPLPAGTYHRILYGADHETDVFAGNAILKADFATGVVDHNLQFGVDYTYADRDRHTLPIGGIPGFGVPYIYSGIIDLTNPSYGASASLPALSDNLQVTEKMVGLFLHDQIRWNNLILSGGVRFDDYEQESNKTETIEIEQWSFDGGIMYQLPYGISPYYSYAESFEPQGVNTATNEPLDPKTGSQHELGVKWMPNSDTLITASYFQIEEDNRVIGSGGPDVEQSSVEVDGAELALRQRCGDFYLQASYTYLDTANNDRAGSPQLAGVPENQASAWVSYRPAGTGFRTGLGVRYTGESYDGLDAVRTKSHTLLDAMVGYQWQDWDFQLNVTNLLDKQYVQTHEFSPSYGSTNAFLGQDRSVNLSATLTF</sequence>
<evidence type="ECO:0000256" key="5">
    <source>
        <dbReference type="ARBA" id="ARBA00022496"/>
    </source>
</evidence>
<dbReference type="CDD" id="cd01347">
    <property type="entry name" value="ligand_gated_channel"/>
    <property type="match status" value="1"/>
</dbReference>
<evidence type="ECO:0000256" key="9">
    <source>
        <dbReference type="ARBA" id="ARBA00023065"/>
    </source>
</evidence>
<evidence type="ECO:0000256" key="13">
    <source>
        <dbReference type="ARBA" id="ARBA00023237"/>
    </source>
</evidence>
<dbReference type="NCBIfam" id="TIGR01783">
    <property type="entry name" value="TonB-siderophor"/>
    <property type="match status" value="1"/>
</dbReference>
<proteinExistence type="inferred from homology"/>
<evidence type="ECO:0000256" key="6">
    <source>
        <dbReference type="ARBA" id="ARBA00022692"/>
    </source>
</evidence>
<keyword evidence="4 14" id="KW-1134">Transmembrane beta strand</keyword>
<keyword evidence="11 14" id="KW-0472">Membrane</keyword>
<comment type="similarity">
    <text evidence="2 14 15">Belongs to the TonB-dependent receptor family.</text>
</comment>
<evidence type="ECO:0000256" key="12">
    <source>
        <dbReference type="ARBA" id="ARBA00023170"/>
    </source>
</evidence>
<keyword evidence="8" id="KW-0408">Iron</keyword>
<evidence type="ECO:0000256" key="7">
    <source>
        <dbReference type="ARBA" id="ARBA00022729"/>
    </source>
</evidence>
<dbReference type="Gene3D" id="2.170.130.10">
    <property type="entry name" value="TonB-dependent receptor, plug domain"/>
    <property type="match status" value="1"/>
</dbReference>
<dbReference type="InterPro" id="IPR037066">
    <property type="entry name" value="Plug_dom_sf"/>
</dbReference>
<evidence type="ECO:0000256" key="4">
    <source>
        <dbReference type="ARBA" id="ARBA00022452"/>
    </source>
</evidence>
<keyword evidence="13 14" id="KW-0998">Cell outer membrane</keyword>
<dbReference type="GO" id="GO:0009279">
    <property type="term" value="C:cell outer membrane"/>
    <property type="evidence" value="ECO:0007669"/>
    <property type="project" value="UniProtKB-SubCell"/>
</dbReference>
<accession>A0A934RP03</accession>
<keyword evidence="19" id="KW-1185">Reference proteome</keyword>
<dbReference type="Gene3D" id="2.40.170.20">
    <property type="entry name" value="TonB-dependent receptor, beta-barrel domain"/>
    <property type="match status" value="1"/>
</dbReference>
<dbReference type="InterPro" id="IPR039426">
    <property type="entry name" value="TonB-dep_rcpt-like"/>
</dbReference>
<feature type="domain" description="TonB-dependent receptor plug" evidence="17">
    <location>
        <begin position="49"/>
        <end position="148"/>
    </location>
</feature>
<evidence type="ECO:0000256" key="15">
    <source>
        <dbReference type="RuleBase" id="RU003357"/>
    </source>
</evidence>
<evidence type="ECO:0000256" key="8">
    <source>
        <dbReference type="ARBA" id="ARBA00023004"/>
    </source>
</evidence>
<evidence type="ECO:0000256" key="1">
    <source>
        <dbReference type="ARBA" id="ARBA00004571"/>
    </source>
</evidence>
<keyword evidence="3 14" id="KW-0813">Transport</keyword>
<dbReference type="GO" id="GO:0015891">
    <property type="term" value="P:siderophore transport"/>
    <property type="evidence" value="ECO:0007669"/>
    <property type="project" value="InterPro"/>
</dbReference>
<dbReference type="InterPro" id="IPR012910">
    <property type="entry name" value="Plug_dom"/>
</dbReference>
<evidence type="ECO:0000313" key="19">
    <source>
        <dbReference type="Proteomes" id="UP000604083"/>
    </source>
</evidence>
<protein>
    <submittedName>
        <fullName evidence="18">TonB-dependent siderophore receptor</fullName>
    </submittedName>
</protein>
<dbReference type="GO" id="GO:0038023">
    <property type="term" value="F:signaling receptor activity"/>
    <property type="evidence" value="ECO:0007669"/>
    <property type="project" value="InterPro"/>
</dbReference>
<dbReference type="EMBL" id="JAENIO010000035">
    <property type="protein sequence ID" value="MBK1834884.1"/>
    <property type="molecule type" value="Genomic_DNA"/>
</dbReference>
<evidence type="ECO:0000259" key="16">
    <source>
        <dbReference type="Pfam" id="PF00593"/>
    </source>
</evidence>
<reference evidence="18" key="1">
    <citation type="submission" date="2021-01" db="EMBL/GenBank/DDBJ databases">
        <title>Modified the classification status of verrucomicrobia.</title>
        <authorList>
            <person name="Feng X."/>
        </authorList>
    </citation>
    <scope>NUCLEOTIDE SEQUENCE</scope>
    <source>
        <strain evidence="18">KCTC 12986</strain>
    </source>
</reference>
<dbReference type="GO" id="GO:0015344">
    <property type="term" value="F:siderophore uptake transmembrane transporter activity"/>
    <property type="evidence" value="ECO:0007669"/>
    <property type="project" value="TreeGrafter"/>
</dbReference>
<evidence type="ECO:0000256" key="14">
    <source>
        <dbReference type="PROSITE-ProRule" id="PRU01360"/>
    </source>
</evidence>
<evidence type="ECO:0000259" key="17">
    <source>
        <dbReference type="Pfam" id="PF07715"/>
    </source>
</evidence>
<comment type="caution">
    <text evidence="18">The sequence shown here is derived from an EMBL/GenBank/DDBJ whole genome shotgun (WGS) entry which is preliminary data.</text>
</comment>
<evidence type="ECO:0000313" key="18">
    <source>
        <dbReference type="EMBL" id="MBK1834884.1"/>
    </source>
</evidence>
<evidence type="ECO:0000256" key="11">
    <source>
        <dbReference type="ARBA" id="ARBA00023136"/>
    </source>
</evidence>
<keyword evidence="10 15" id="KW-0798">TonB box</keyword>
<feature type="domain" description="TonB-dependent receptor-like beta-barrel" evidence="16">
    <location>
        <begin position="224"/>
        <end position="659"/>
    </location>
</feature>
<gene>
    <name evidence="18" type="ORF">JIN78_12510</name>
</gene>
<dbReference type="PANTHER" id="PTHR32552">
    <property type="entry name" value="FERRICHROME IRON RECEPTOR-RELATED"/>
    <property type="match status" value="1"/>
</dbReference>
<keyword evidence="6 14" id="KW-0812">Transmembrane</keyword>
<keyword evidence="7" id="KW-0732">Signal</keyword>
<dbReference type="PROSITE" id="PS52016">
    <property type="entry name" value="TONB_DEPENDENT_REC_3"/>
    <property type="match status" value="1"/>
</dbReference>
<dbReference type="InterPro" id="IPR000531">
    <property type="entry name" value="Beta-barrel_TonB"/>
</dbReference>
<evidence type="ECO:0000256" key="2">
    <source>
        <dbReference type="ARBA" id="ARBA00009810"/>
    </source>
</evidence>
<dbReference type="InterPro" id="IPR010105">
    <property type="entry name" value="TonB_sidphr_rcpt"/>
</dbReference>
<name>A0A934RP03_9BACT</name>
<dbReference type="Pfam" id="PF00593">
    <property type="entry name" value="TonB_dep_Rec_b-barrel"/>
    <property type="match status" value="1"/>
</dbReference>
<dbReference type="RefSeq" id="WP_200392318.1">
    <property type="nucleotide sequence ID" value="NZ_JAENIO010000035.1"/>
</dbReference>
<dbReference type="Proteomes" id="UP000604083">
    <property type="component" value="Unassembled WGS sequence"/>
</dbReference>
<dbReference type="Pfam" id="PF07715">
    <property type="entry name" value="Plug"/>
    <property type="match status" value="1"/>
</dbReference>
<dbReference type="AlphaFoldDB" id="A0A934RP03"/>
<dbReference type="InterPro" id="IPR036942">
    <property type="entry name" value="Beta-barrel_TonB_sf"/>
</dbReference>
<dbReference type="PANTHER" id="PTHR32552:SF68">
    <property type="entry name" value="FERRICHROME OUTER MEMBRANE TRANSPORTER_PHAGE RECEPTOR"/>
    <property type="match status" value="1"/>
</dbReference>
<comment type="subcellular location">
    <subcellularLocation>
        <location evidence="1 14">Cell outer membrane</location>
        <topology evidence="1 14">Multi-pass membrane protein</topology>
    </subcellularLocation>
</comment>
<keyword evidence="5" id="KW-0410">Iron transport</keyword>
<evidence type="ECO:0000256" key="3">
    <source>
        <dbReference type="ARBA" id="ARBA00022448"/>
    </source>
</evidence>
<dbReference type="SUPFAM" id="SSF56935">
    <property type="entry name" value="Porins"/>
    <property type="match status" value="1"/>
</dbReference>
<keyword evidence="12 18" id="KW-0675">Receptor</keyword>
<keyword evidence="9" id="KW-0406">Ion transport</keyword>
<organism evidence="18 19">
    <name type="scientific">Roseibacillus ishigakijimensis</name>
    <dbReference type="NCBI Taxonomy" id="454146"/>
    <lineage>
        <taxon>Bacteria</taxon>
        <taxon>Pseudomonadati</taxon>
        <taxon>Verrucomicrobiota</taxon>
        <taxon>Verrucomicrobiia</taxon>
        <taxon>Verrucomicrobiales</taxon>
        <taxon>Verrucomicrobiaceae</taxon>
        <taxon>Roseibacillus</taxon>
    </lineage>
</organism>
<evidence type="ECO:0000256" key="10">
    <source>
        <dbReference type="ARBA" id="ARBA00023077"/>
    </source>
</evidence>